<protein>
    <recommendedName>
        <fullName evidence="3">DUF31 domain-containing protein</fullName>
    </recommendedName>
</protein>
<feature type="compositionally biased region" description="Polar residues" evidence="2">
    <location>
        <begin position="60"/>
        <end position="79"/>
    </location>
</feature>
<dbReference type="InterPro" id="IPR022381">
    <property type="entry name" value="Uncharacterised_MG067"/>
</dbReference>
<feature type="domain" description="DUF31" evidence="3">
    <location>
        <begin position="111"/>
        <end position="406"/>
    </location>
</feature>
<proteinExistence type="predicted"/>
<evidence type="ECO:0000259" key="3">
    <source>
        <dbReference type="Pfam" id="PF01732"/>
    </source>
</evidence>
<dbReference type="Pfam" id="PF01732">
    <property type="entry name" value="Mycop_pep_DUF31"/>
    <property type="match status" value="1"/>
</dbReference>
<dbReference type="RefSeq" id="WP_024071246.1">
    <property type="nucleotide sequence ID" value="NC_023062.1"/>
</dbReference>
<sequence>MLALKWGFVLASILSGALVSTKALVNPFKSLSLNSSNQSSVSTAESTKDVSVFEDEKQSQESSTIPVSQTTDLENSVQSIAPPKTKQLTQEEIKKQAESVFEKLDDYTFKLFSNCNTGTGWILDYQIPDQKDKYPLVWYIATNAHVIRQWYFDQSNPYNQVLPEKLSEYRQRYQDYYTHYSSKYYSLYSGNNCYYKRNYGAFDMNLSKQSSGQNMKSDIGAIYQRKIKKPKLFWTALNIFDENQSLGIGNNNFKDFAVIEIEFQNEKVAREMTRDFATKYGGENSKNSINLFGSPISKERLKDNNENFYSLGYPTKENDKFSYSKTWNPETLAGEKLAEDPRKSATVNQDKRLMGHVSAKSFNASELDWGGKKYSRMGHFYLLEGFPLGKGASGSMTVDGEGNLIGLKSRGEVGEKAKYSMILPIRSGNLEVEGDFKTPKYDLILGAEGQKTSYKEQVEKYGKKTWLSSMGWKHNSENLKIN</sequence>
<keyword evidence="5" id="KW-1185">Reference proteome</keyword>
<name>A0ABM5P1K4_9MOLU</name>
<dbReference type="EMBL" id="CP006935">
    <property type="protein sequence ID" value="AHC40319.1"/>
    <property type="molecule type" value="Genomic_DNA"/>
</dbReference>
<evidence type="ECO:0000313" key="4">
    <source>
        <dbReference type="EMBL" id="AHC40319.1"/>
    </source>
</evidence>
<dbReference type="PRINTS" id="PR00840">
    <property type="entry name" value="Y06768FAMILY"/>
</dbReference>
<feature type="region of interest" description="Disordered" evidence="2">
    <location>
        <begin position="50"/>
        <end position="88"/>
    </location>
</feature>
<dbReference type="SUPFAM" id="SSF50494">
    <property type="entry name" value="Trypsin-like serine proteases"/>
    <property type="match status" value="1"/>
</dbReference>
<dbReference type="Proteomes" id="UP000018745">
    <property type="component" value="Chromosome"/>
</dbReference>
<organism evidence="4 5">
    <name type="scientific">Mycoplasma ovis str. Michigan</name>
    <dbReference type="NCBI Taxonomy" id="1415773"/>
    <lineage>
        <taxon>Bacteria</taxon>
        <taxon>Bacillati</taxon>
        <taxon>Mycoplasmatota</taxon>
        <taxon>Mollicutes</taxon>
        <taxon>Mycoplasmataceae</taxon>
        <taxon>Mycoplasma</taxon>
    </lineage>
</organism>
<dbReference type="InterPro" id="IPR022382">
    <property type="entry name" value="Mycoplasma_peptidase_DUF31"/>
</dbReference>
<keyword evidence="1" id="KW-0472">Membrane</keyword>
<dbReference type="NCBIfam" id="NF045841">
    <property type="entry name" value="Ig_SerProt_MIP"/>
    <property type="match status" value="1"/>
</dbReference>
<accession>A0ABM5P1K4</accession>
<reference evidence="4 5" key="1">
    <citation type="journal article" date="2014" name="Genome Announc.">
        <title>Complete Genome Sequence of Mycoplasma ovis Strain Michigan, a Hemoplasma of Sheep with Two Distinct 16S rRNA Genes.</title>
        <authorList>
            <person name="Deshuillers P.L."/>
            <person name="Santos A.P."/>
            <person name="do Nascimento N.C."/>
            <person name="Hampel J.A."/>
            <person name="Bergin I.L."/>
            <person name="Dyson M.C."/>
            <person name="Messick J.B."/>
        </authorList>
    </citation>
    <scope>NUCLEOTIDE SEQUENCE [LARGE SCALE GENOMIC DNA]</scope>
    <source>
        <strain evidence="4 5">Michigan</strain>
    </source>
</reference>
<keyword evidence="1" id="KW-1003">Cell membrane</keyword>
<dbReference type="InterPro" id="IPR009003">
    <property type="entry name" value="Peptidase_S1_PA"/>
</dbReference>
<evidence type="ECO:0000256" key="1">
    <source>
        <dbReference type="ARBA" id="ARBA00022475"/>
    </source>
</evidence>
<evidence type="ECO:0000313" key="5">
    <source>
        <dbReference type="Proteomes" id="UP000018745"/>
    </source>
</evidence>
<gene>
    <name evidence="4" type="ORF">OVS_02330</name>
</gene>
<evidence type="ECO:0000256" key="2">
    <source>
        <dbReference type="SAM" id="MobiDB-lite"/>
    </source>
</evidence>